<dbReference type="Proteomes" id="UP000824208">
    <property type="component" value="Unassembled WGS sequence"/>
</dbReference>
<evidence type="ECO:0000313" key="2">
    <source>
        <dbReference type="Proteomes" id="UP000824208"/>
    </source>
</evidence>
<protein>
    <submittedName>
        <fullName evidence="1">Uncharacterized protein</fullName>
    </submittedName>
</protein>
<gene>
    <name evidence="1" type="ORF">H9714_04350</name>
</gene>
<dbReference type="AlphaFoldDB" id="A0A9D2M9P1"/>
<comment type="caution">
    <text evidence="1">The sequence shown here is derived from an EMBL/GenBank/DDBJ whole genome shotgun (WGS) entry which is preliminary data.</text>
</comment>
<accession>A0A9D2M9P1</accession>
<reference evidence="1" key="1">
    <citation type="journal article" date="2021" name="PeerJ">
        <title>Extensive microbial diversity within the chicken gut microbiome revealed by metagenomics and culture.</title>
        <authorList>
            <person name="Gilroy R."/>
            <person name="Ravi A."/>
            <person name="Getino M."/>
            <person name="Pursley I."/>
            <person name="Horton D.L."/>
            <person name="Alikhan N.F."/>
            <person name="Baker D."/>
            <person name="Gharbi K."/>
            <person name="Hall N."/>
            <person name="Watson M."/>
            <person name="Adriaenssens E.M."/>
            <person name="Foster-Nyarko E."/>
            <person name="Jarju S."/>
            <person name="Secka A."/>
            <person name="Antonio M."/>
            <person name="Oren A."/>
            <person name="Chaudhuri R.R."/>
            <person name="La Ragione R."/>
            <person name="Hildebrand F."/>
            <person name="Pallen M.J."/>
        </authorList>
    </citation>
    <scope>NUCLEOTIDE SEQUENCE</scope>
    <source>
        <strain evidence="1">CHK189-11263</strain>
    </source>
</reference>
<dbReference type="EMBL" id="DWYC01000046">
    <property type="protein sequence ID" value="HJB56766.1"/>
    <property type="molecule type" value="Genomic_DNA"/>
</dbReference>
<sequence>MSRSLLWLREWGKTIAAALLLLCALLFFWAASDFAMPTVELALAQQEDESILPRGTTVARGETHLAAGQSLDPGPFTWVVRRYPDGFRVYALERFLFLWRESDTLRPSLRGLPLTGPLSATPVAMAHYYGSDRSGGLGLGELCSDMLLLAVTTDPAVARVEATMGWKHPSEGDSLLTAAMSETAPDSGVWTLQGVTRPNGTLFCACRAYDGRGELLYTWSSGT</sequence>
<reference evidence="1" key="2">
    <citation type="submission" date="2021-04" db="EMBL/GenBank/DDBJ databases">
        <authorList>
            <person name="Gilroy R."/>
        </authorList>
    </citation>
    <scope>NUCLEOTIDE SEQUENCE</scope>
    <source>
        <strain evidence="1">CHK189-11263</strain>
    </source>
</reference>
<evidence type="ECO:0000313" key="1">
    <source>
        <dbReference type="EMBL" id="HJB56766.1"/>
    </source>
</evidence>
<proteinExistence type="predicted"/>
<organism evidence="1 2">
    <name type="scientific">Candidatus Flavonifractor intestinipullorum</name>
    <dbReference type="NCBI Taxonomy" id="2838587"/>
    <lineage>
        <taxon>Bacteria</taxon>
        <taxon>Bacillati</taxon>
        <taxon>Bacillota</taxon>
        <taxon>Clostridia</taxon>
        <taxon>Eubacteriales</taxon>
        <taxon>Oscillospiraceae</taxon>
        <taxon>Flavonifractor</taxon>
    </lineage>
</organism>
<name>A0A9D2M9P1_9FIRM</name>